<dbReference type="PANTHER" id="PTHR11139:SF1">
    <property type="entry name" value="TRANSFORMATION_TRANSCRIPTION DOMAIN-ASSOCIATED PROTEIN"/>
    <property type="match status" value="1"/>
</dbReference>
<feature type="region of interest" description="Disordered" evidence="2">
    <location>
        <begin position="1"/>
        <end position="22"/>
    </location>
</feature>
<evidence type="ECO:0000313" key="4">
    <source>
        <dbReference type="EMBL" id="CAD5212386.1"/>
    </source>
</evidence>
<comment type="caution">
    <text evidence="4">The sequence shown here is derived from an EMBL/GenBank/DDBJ whole genome shotgun (WGS) entry which is preliminary data.</text>
</comment>
<dbReference type="GO" id="GO:0006355">
    <property type="term" value="P:regulation of DNA-templated transcription"/>
    <property type="evidence" value="ECO:0007669"/>
    <property type="project" value="TreeGrafter"/>
</dbReference>
<dbReference type="EMBL" id="CAJFCW020000002">
    <property type="protein sequence ID" value="CAG9095781.1"/>
    <property type="molecule type" value="Genomic_DNA"/>
</dbReference>
<dbReference type="GO" id="GO:0006281">
    <property type="term" value="P:DNA repair"/>
    <property type="evidence" value="ECO:0007669"/>
    <property type="project" value="TreeGrafter"/>
</dbReference>
<dbReference type="InterPro" id="IPR046805">
    <property type="entry name" value="Tra1_ring"/>
</dbReference>
<dbReference type="Pfam" id="PF20206">
    <property type="entry name" value="Tra1_ring"/>
    <property type="match status" value="2"/>
</dbReference>
<dbReference type="SUPFAM" id="SSF48371">
    <property type="entry name" value="ARM repeat"/>
    <property type="match status" value="2"/>
</dbReference>
<dbReference type="Proteomes" id="UP000614601">
    <property type="component" value="Unassembled WGS sequence"/>
</dbReference>
<dbReference type="Pfam" id="PF02259">
    <property type="entry name" value="FAT"/>
    <property type="match status" value="1"/>
</dbReference>
<keyword evidence="1" id="KW-0175">Coiled coil</keyword>
<dbReference type="GO" id="GO:0005634">
    <property type="term" value="C:nucleus"/>
    <property type="evidence" value="ECO:0007669"/>
    <property type="project" value="TreeGrafter"/>
</dbReference>
<reference evidence="4" key="1">
    <citation type="submission" date="2020-09" db="EMBL/GenBank/DDBJ databases">
        <authorList>
            <person name="Kikuchi T."/>
        </authorList>
    </citation>
    <scope>NUCLEOTIDE SEQUENCE</scope>
    <source>
        <strain evidence="4">SH1</strain>
    </source>
</reference>
<accession>A0A811KAW7</accession>
<sequence length="4982" mass="571162">MDQAAQRPGPSQGPRIIMSQNLPQRPSTKIEDLLNCLRDGSHRLSQKVTMLTNFYENLDEMINTQTYATYQGEIYELLIGDLKKTQPHFIAENETQQLRKAVIQLFLRLPISDLIKRISQKHNLIGELLNIVSFDNEENGVLALKTLNDQLKINRVNTQDLPDFFDNFKQFYVNFTRVAEERKEIFLARPVTEVSSIEDEVTKSLSRLYYTKTLLLRRPEDATSFQYTLIPKASMSVKVFSEIPPLLMQLYQVSRIPYDAMFVVMFNYFCVSVPRNVDDIALEVRGNGPLPALNAPLIDEFHNSQVRALYFMAWIIKQQRQVSVLNRDNAAKMTKAMIRLLESLNPHVTAARREFIAAVKILLLSECKGLFVGVVSALTCERYILGDSYASQDVLRNVIYSQLADVLHHIRFELPYSVLVHLFNLCVRCLHDTQLISHNQTMYGKLLMNLCDPLLKFEKDRMLPARETFLYAFEAFVKKTNVLADHTFPQTIQSEVAKRDASIQLNQRDHDQSTELGSSPRKQVQMPTQTNLAYVHWQEQATPLTPHECRNILRYTINPIKILSVALSNCHLTEDSTNFAAERELFYNFFVYGIKCLQQFILLVNQVAQNSQYAGQIKAFKKDEKECIEMFACIFSDGHPQVFQYIMSKNIGIFVEALIVCKPLQDIPTHFMNHARTCTIMGSVLLKYLLKQMKEIGPINDRSKVYLALFSLVFKIVSQDQSSNQESMLMPYLHEIIAEALQYAIRSRENWNYFQLLRGLFRSIGTGAHDQLYREFLPLLPSILQQLNRFQNGSHRQTIHDVFVELCLTVPVRLSSLLPYLALLMDPLVCALHGSTTLVQQGLRTLELCVDNLQPEYFFDHMETVRASLMQGLWRCLYTQDSAASTAALRIMAKLGGSSRRAFLDAQVYEFIDETDSALSLNSMKVAQTSMKGEDALKLRLNTMIEVGGTTMPVERGMKRKHEDENLVREVQPLTADISVGQVVESAVSMIKSSQVNEHQPPLSVNWAHWQSGFSSGVRNPKAYALEVCKTVIYTVIQKNPIHLLTKQQKRELCQKAFEKWIQTDQKATVYRCTDTRSRTVFGEALSGIFFGIVASEYREQTLPFFSAIIVHLTTQSILESMENRSEGMDGFILIDVITRVLSDSCKEFAYSGLIALSYIKLTVSYLFELSDLSKASKLIFFSELLEQIRLLCYKREWYAKLGGCTALRFFLENFPRDFVVSRASEIIDALFTTISGVADEVSSGAVDVASKCLDLFVTVCFSSLEYDESLLNTVISYIIGRFCDPEAFVRSESYRLLERVATLTDKNICQLLEDKHNVLKQLLLEGFTNFATMTSFAQIAFLEFISRFLIDGNLYDDTYIDQSVHFISNLQLIVANTDVALNAMPSCRYATSNMNRGSHSLEAQLKSVKEEALKTLEVHTKVLVKMRKSLRDGREVSQTEKLAVVLQAIDVEKMKKNGEDSLKELVKMAFELADLDLPDMELDDTNIDEQIEELKELLEHQRINNLSENEHKSLLLTSFLDDIVKFYLRLASHPTHPLQSEAKKILKKLFADEPVFSVYVRAELNHQLELIQPILTLNQSVGHSKKAAEKLNFLDASDKFKLFKSYDGIQAPAQGNGGRDQSKRRVNLCVDLDGEETVEALLKGDLLFKLKDQSGNTLALGKVLGYVPVAYRADNKNSGISVEEIESIAGVRRLKDDSQEMLEKMQPVNVEREDYEYVETEKVNELVKDIGDNDDIPEVKENELNQVTFVVADRTENAYTFKRYVGSLPPKINGTFVTFTRLPTGELVRSIKTYGQAKVDQRIDYFGESELERQFGHPACSMIFEEIDETTAAHLTEVANMLMLEAQSLGLDKPTYTVTLESVPNDGGNPEEMGQHGLQDIGMFDIDDQALQDIENTLFETPDDMLFNESNASPEKSNNEPSTSEQPSEPEKPSEDQLPEPSTSAEEPVQTDIDLKDGLDAGYIKQVEQNQHLADENLDESAGDKPLEDEIKKEPEEPMDTSEVVEEKATEKSKETTVEDILVLRTDKKWTRPVVCHFPIDKEHRANFEQGHVAMDETLKLNGEGAETIDDLSLGQHDDNPVAQHPSETFEPAFIGGETKKQKRIPGKKRVSLDEKMISDTEFEHLLDETERSDGLSGDEIGGEVVKRKKIKLIIDGAERIDIQSVELPEKLMENIAEEKVYIGTEGESGKASRMGKDLELGSEATGPYDYITDEKLKNFFNNLHKLSPKRASNALKYYTKKLTEAIRKEHVPTLPVDSDGVLRIQYASESVILPSKTIVQTMPRTIFNYLSNEIFDEMKDLDRLDKEVKQTIKNQALNKDLFDVDYNQPDSDDELEAVDLTEGFLTVKKLKTMSDLREMIDAKIPDNLMFYICGEVSTQVFSKNVHEVTEEDLSILYHGLELLLSADITVMEQLFAFLVNSISFLAGTKYHFNITDYKMLDETAAKLMQCLARIPKRSASLLLSYTVLIHRATGIFVNEMLMLDGAEALRSSILKNYKRIETLLYGETIEDESDEFLQYSPELKGKQRLSLDYVLFSMMYSIAQTSSEDFANSSELLTILVRFWRSDDMRRRYTVRDGYAPNVGDQILSNMLTVADSRKVHSASGDMIAVPELIIKTFVEFTNLHPQRIDVLYYSCFAFSHKFVTDFAFFKKHIDEYIIPLMDIEWRHKAFDKVIEFFKPKRTQFGVTESEILARFIQYVVTPSFVYAFNKFPVNDVVGCEPNPEEKNEKSIMWQFCLHVIEPYNKQFPVPDLLKITLYQFCALLVQKCPIHIHDNKKQKRQGECLRLFMLFGWPCLQAQHQGDQIEKYAGQYLIVNLMEEFSIAKKIVLQALTALVCAHQTELREVVKKSIEIIIPSMSNRMEDGDQQIVLVLKKCIEEPTTSQIVHCISIAARHYKVLFNMRCTVAKMMNSAVQRLISQNVNETKKVALDMCETCIKWEQHRQKMLETVRTNERNGVPIPRIFQQQRPMPDVTVENLKESFDQSVIDSIFNILLKLATSVEQSVSQTMDPNVRRALMLLRLAVKPHIFGESKFKLTLLEKPFADFASLQPDVQQQPPRISIVVGTLDVITTIIAGLSGDTLKMIVGRLEKHLANCLTYPYTPISQALIKFLTKFVEVTEITSYGAEQFEELNNALRRYINNNIVAIQNAPSLNGGSVISQITVTLALFRVFCKINSAYIDPYLGNFFKFFLRLTKDYSPVPSSQSDRPLEFIILSMELVRPRIATLEFESRRTLLQLLMHLTEKNLPERLMDKLVQIMTELIKYDKEVVPNYSVQLLSKLIPLLQKQYHNSSTTVLRFLNIVHSIFNDKDLRKSDGAQKLQTAFFWGLANSDESTRRSFFQLFESQFPRSLFERIMFILGEQNWIPMSNTFWINHCLNVIMKAVLPPANQKTTISLLNGRTFDSERRQFAGIELSDISVAEPEEEIKTEVMDTDANVSSVVNTLMWRNSPITPDAKVTPEQLMDFENQLLADPPTQPDDFLRSLMEMCYTDVRLCKKMFIDFFVSIWSQMPMDEMEKRSKVASFFLCSGVALTTADMPITPLNCFYEALIKCQSDIKLDAQMMEYLATTHKDWYNVLDRMESKFRKSQLARHMMNSTRLYHDDIRLMDALSSLYERLGEHDLLAAMWRKRACLNGTIEAIQFYHQGMYREARIQSRLAIKKGRELFSQDALTDPTQQQTVTSTAPFYDIRVVDIELRKLEEIWIQSCTEMGDWKTLLQYVNNPDVANTEVLADAAWHLGEWRLLRELSNQIEATGQKEQVAKALLYRTMCNITEFELNQNRKLLEYNPTEVSNTLIAEWRQLPSITSEVHMQVLRKAQLVQEITESATVGQTACEKMITVTTADSYNYNTNRIQFHVDNAMVNEIKQFIKTWRCRASYLSVDPLSHLSSTFAWRVQQYFNVMRIFDGADSSSVPHQGQMQPLHSIAQAQIMFARMYKKAELYEESMQQLAQLHAMTKIYRIDGCMRIIEEAKCFMGLAEKIGRVQKYQDRCVDENKVNVSYGLQSYERLLYGNEHTAFIEKALELVDSVNPALFPKELAASVFTLRAQILSTIGKITEADRTFSIAAQLAEDAPPLPASLNGKTVWKYWAVHLEQKFCRKLRDVTSESLTDDLFKEIRGIGVEALTSLMEMLRTVTETKVRRYMCRFFHVYRSIMALDAIVGEERLENMRNEASEDERLLLMPMDELLQNQATAIPVVMWLFWLEQIIKEVSERGSKGMAALLRRIADTYPQQTLVAIRTVLSPQLITQKIEDLQKRLPLISDWMKCAPPLDERDEKSFQSQDVKMNESEDEVVPEQDHPDHEYLARKRDESLKVTIRTLILLEKKVESEQDKEKKLKLEEIKTLVNQRICMLQYLQENNFVPRVENLKKEREFRLETSVEREFEVLSLENSDGEGEDEGFVKIKVPRKKSTESMDILIDTRNLAKDDYDIEITFGRQKDGLKATELELKENETRKEEEAMPLLLSVIDTVCIDRYADIKALNQILNELDNFPETWAEQVYKRLVDLVHLLNVELRQKEELELVSDELQAALKTLYDRLLEIKPLNVELSPVEVEIEGKIAVECRKMKENEAKPTLQLMKQWLAEFLMPLEEYLKGLEGMVFLADLSPFLSRFNGKSAQVDVPSMWISTRNCLHSAQIAYFLPTCQRIFRGTGIAYIFSVLSQNGKVFSYLLQREEANKFNNRWNQMIIMLNAEIQKNREMSRRQLHLPTAFKFQTGPRKVITEMYPLSSAASFPQTEIDRSTNSLLSLTSLAQRTLYRSWPQISLWSDHNPAVMETEFSDWMREHYPDTATFWTVRKKLSQQWGLLMALELAFGLKEVDFDSTFVGMFTAQLFVTKSEMKIKFENGKFSLDLATNSLRLSPNISEFFQTYHLNEAVFLSGHLTGAFVSTCRFLAASKTVPLILRALLWDQLEELSGDQWQKPEVQLEAMDFCNRTVAEIVDRISGLAQFKTGQFKALEPVIEAAKGRNQTPDYCPWF</sequence>
<keyword evidence="5" id="KW-1185">Reference proteome</keyword>
<dbReference type="OrthoDB" id="5570127at2759"/>
<name>A0A811KAW7_9BILA</name>
<gene>
    <name evidence="4" type="ORF">BOKJ2_LOCUS4187</name>
</gene>
<dbReference type="InterPro" id="IPR046807">
    <property type="entry name" value="Tra1_central"/>
</dbReference>
<feature type="region of interest" description="Disordered" evidence="2">
    <location>
        <begin position="4277"/>
        <end position="4304"/>
    </location>
</feature>
<evidence type="ECO:0000313" key="5">
    <source>
        <dbReference type="Proteomes" id="UP000614601"/>
    </source>
</evidence>
<dbReference type="GO" id="GO:0035267">
    <property type="term" value="C:NuA4 histone acetyltransferase complex"/>
    <property type="evidence" value="ECO:0007669"/>
    <property type="project" value="TreeGrafter"/>
</dbReference>
<evidence type="ECO:0000256" key="2">
    <source>
        <dbReference type="SAM" id="MobiDB-lite"/>
    </source>
</evidence>
<protein>
    <recommendedName>
        <fullName evidence="3">PIK-related kinase FAT domain-containing protein</fullName>
    </recommendedName>
</protein>
<evidence type="ECO:0000259" key="3">
    <source>
        <dbReference type="Pfam" id="PF02259"/>
    </source>
</evidence>
<dbReference type="GO" id="GO:0000124">
    <property type="term" value="C:SAGA complex"/>
    <property type="evidence" value="ECO:0007669"/>
    <property type="project" value="TreeGrafter"/>
</dbReference>
<feature type="compositionally biased region" description="Basic and acidic residues" evidence="2">
    <location>
        <begin position="1983"/>
        <end position="1997"/>
    </location>
</feature>
<evidence type="ECO:0000256" key="1">
    <source>
        <dbReference type="SAM" id="Coils"/>
    </source>
</evidence>
<dbReference type="Pfam" id="PF20175">
    <property type="entry name" value="Tra1_central"/>
    <property type="match status" value="1"/>
</dbReference>
<dbReference type="InterPro" id="IPR003151">
    <property type="entry name" value="PIK-rel_kinase_FAT"/>
</dbReference>
<feature type="domain" description="PIK-related kinase FAT" evidence="3">
    <location>
        <begin position="3734"/>
        <end position="4107"/>
    </location>
</feature>
<feature type="region of interest" description="Disordered" evidence="2">
    <location>
        <begin position="1905"/>
        <end position="1952"/>
    </location>
</feature>
<dbReference type="InterPro" id="IPR016024">
    <property type="entry name" value="ARM-type_fold"/>
</dbReference>
<proteinExistence type="predicted"/>
<feature type="region of interest" description="Disordered" evidence="2">
    <location>
        <begin position="1971"/>
        <end position="2013"/>
    </location>
</feature>
<dbReference type="Proteomes" id="UP000783686">
    <property type="component" value="Unassembled WGS sequence"/>
</dbReference>
<feature type="coiled-coil region" evidence="1">
    <location>
        <begin position="4515"/>
        <end position="4542"/>
    </location>
</feature>
<dbReference type="PANTHER" id="PTHR11139">
    <property type="entry name" value="ATAXIA TELANGIECTASIA MUTATED ATM -RELATED"/>
    <property type="match status" value="1"/>
</dbReference>
<organism evidence="4 5">
    <name type="scientific">Bursaphelenchus okinawaensis</name>
    <dbReference type="NCBI Taxonomy" id="465554"/>
    <lineage>
        <taxon>Eukaryota</taxon>
        <taxon>Metazoa</taxon>
        <taxon>Ecdysozoa</taxon>
        <taxon>Nematoda</taxon>
        <taxon>Chromadorea</taxon>
        <taxon>Rhabditida</taxon>
        <taxon>Tylenchina</taxon>
        <taxon>Tylenchomorpha</taxon>
        <taxon>Aphelenchoidea</taxon>
        <taxon>Aphelenchoididae</taxon>
        <taxon>Bursaphelenchus</taxon>
    </lineage>
</organism>
<dbReference type="EMBL" id="CAJFDH010000002">
    <property type="protein sequence ID" value="CAD5212386.1"/>
    <property type="molecule type" value="Genomic_DNA"/>
</dbReference>
<dbReference type="InterPro" id="IPR050517">
    <property type="entry name" value="DDR_Repair_Kinase"/>
</dbReference>